<accession>A0ABS8G650</accession>
<dbReference type="EMBL" id="JAJEWP010000001">
    <property type="protein sequence ID" value="MCC2616000.1"/>
    <property type="molecule type" value="Genomic_DNA"/>
</dbReference>
<dbReference type="RefSeq" id="WP_229158520.1">
    <property type="nucleotide sequence ID" value="NZ_JAJEWP010000001.1"/>
</dbReference>
<dbReference type="InterPro" id="IPR036265">
    <property type="entry name" value="HIT-like_sf"/>
</dbReference>
<evidence type="ECO:0000259" key="2">
    <source>
        <dbReference type="PROSITE" id="PS51084"/>
    </source>
</evidence>
<gene>
    <name evidence="3" type="ORF">LJ739_07080</name>
</gene>
<protein>
    <submittedName>
        <fullName evidence="3">HIT domain-containing protein</fullName>
    </submittedName>
</protein>
<dbReference type="Proteomes" id="UP001520878">
    <property type="component" value="Unassembled WGS sequence"/>
</dbReference>
<organism evidence="3 4">
    <name type="scientific">Fluctibacter halophilus</name>
    <dbReference type="NCBI Taxonomy" id="226011"/>
    <lineage>
        <taxon>Bacteria</taxon>
        <taxon>Pseudomonadati</taxon>
        <taxon>Pseudomonadota</taxon>
        <taxon>Gammaproteobacteria</taxon>
        <taxon>Alteromonadales</taxon>
        <taxon>Alteromonadaceae</taxon>
        <taxon>Fluctibacter</taxon>
    </lineage>
</organism>
<dbReference type="InterPro" id="IPR011146">
    <property type="entry name" value="HIT-like"/>
</dbReference>
<dbReference type="InterPro" id="IPR026026">
    <property type="entry name" value="HIT_Hint"/>
</dbReference>
<comment type="caution">
    <text evidence="3">The sequence shown here is derived from an EMBL/GenBank/DDBJ whole genome shotgun (WGS) entry which is preliminary data.</text>
</comment>
<dbReference type="PIRSF" id="PIRSF000714">
    <property type="entry name" value="HIT"/>
    <property type="match status" value="1"/>
</dbReference>
<dbReference type="Pfam" id="PF01230">
    <property type="entry name" value="HIT"/>
    <property type="match status" value="1"/>
</dbReference>
<dbReference type="Gene3D" id="3.30.428.10">
    <property type="entry name" value="HIT-like"/>
    <property type="match status" value="1"/>
</dbReference>
<reference evidence="3 4" key="1">
    <citation type="submission" date="2021-10" db="EMBL/GenBank/DDBJ databases">
        <title>Draft genome of Aestuariibacter halophilus JC2043.</title>
        <authorList>
            <person name="Emsley S.A."/>
            <person name="Pfannmuller K.M."/>
            <person name="Ushijima B."/>
            <person name="Saw J.H."/>
            <person name="Videau P."/>
        </authorList>
    </citation>
    <scope>NUCLEOTIDE SEQUENCE [LARGE SCALE GENOMIC DNA]</scope>
    <source>
        <strain evidence="3 4">JC2043</strain>
    </source>
</reference>
<evidence type="ECO:0000256" key="1">
    <source>
        <dbReference type="PROSITE-ProRule" id="PRU00464"/>
    </source>
</evidence>
<keyword evidence="4" id="KW-1185">Reference proteome</keyword>
<feature type="domain" description="HIT" evidence="2">
    <location>
        <begin position="37"/>
        <end position="105"/>
    </location>
</feature>
<proteinExistence type="predicted"/>
<comment type="caution">
    <text evidence="1">Lacks conserved residue(s) required for the propagation of feature annotation.</text>
</comment>
<sequence length="139" mass="15528">MPDFTLHPQLAADTLLVGDLPLCRVLLMNDVQFPWCILVPRVGGITEIIDLSEQQQHQLWQESAQLSLQLQSLCQPDKLNVAALGNMVPQLHIHHIARFRDDPVWPKPVWGNISAKPYGPGEAEQLINRLREGLGLAAC</sequence>
<evidence type="ECO:0000313" key="4">
    <source>
        <dbReference type="Proteomes" id="UP001520878"/>
    </source>
</evidence>
<evidence type="ECO:0000313" key="3">
    <source>
        <dbReference type="EMBL" id="MCC2616000.1"/>
    </source>
</evidence>
<dbReference type="PROSITE" id="PS51084">
    <property type="entry name" value="HIT_2"/>
    <property type="match status" value="1"/>
</dbReference>
<dbReference type="SUPFAM" id="SSF54197">
    <property type="entry name" value="HIT-like"/>
    <property type="match status" value="1"/>
</dbReference>
<name>A0ABS8G650_9ALTE</name>